<dbReference type="InterPro" id="IPR023753">
    <property type="entry name" value="FAD/NAD-binding_dom"/>
</dbReference>
<dbReference type="GO" id="GO:0005737">
    <property type="term" value="C:cytoplasm"/>
    <property type="evidence" value="ECO:0007669"/>
    <property type="project" value="TreeGrafter"/>
</dbReference>
<gene>
    <name evidence="2" type="ORF">C361_00532</name>
</gene>
<evidence type="ECO:0000259" key="1">
    <source>
        <dbReference type="Pfam" id="PF07992"/>
    </source>
</evidence>
<dbReference type="AlphaFoldDB" id="A0A854QKM1"/>
<name>A0A854QKM1_CRYNE</name>
<dbReference type="Gene3D" id="3.50.50.60">
    <property type="entry name" value="FAD/NAD(P)-binding domain"/>
    <property type="match status" value="3"/>
</dbReference>
<dbReference type="SUPFAM" id="SSF51905">
    <property type="entry name" value="FAD/NAD(P)-binding domain"/>
    <property type="match status" value="1"/>
</dbReference>
<dbReference type="Gene3D" id="3.50.50.100">
    <property type="match status" value="1"/>
</dbReference>
<dbReference type="Pfam" id="PF07992">
    <property type="entry name" value="Pyr_redox_2"/>
    <property type="match status" value="1"/>
</dbReference>
<dbReference type="PANTHER" id="PTHR43735">
    <property type="entry name" value="APOPTOSIS-INDUCING FACTOR 1"/>
    <property type="match status" value="1"/>
</dbReference>
<comment type="caution">
    <text evidence="2">The sequence shown here is derived from an EMBL/GenBank/DDBJ whole genome shotgun (WGS) entry which is preliminary data.</text>
</comment>
<dbReference type="EMBL" id="AMKT01000010">
    <property type="protein sequence ID" value="OXG28880.1"/>
    <property type="molecule type" value="Genomic_DNA"/>
</dbReference>
<accession>A0A854QKM1</accession>
<dbReference type="FunFam" id="3.50.50.60:FF:000380">
    <property type="entry name" value="Chromosome 1, whole genome shotgun sequence"/>
    <property type="match status" value="1"/>
</dbReference>
<feature type="domain" description="FAD/NAD(P)-binding" evidence="1">
    <location>
        <begin position="8"/>
        <end position="334"/>
    </location>
</feature>
<dbReference type="PRINTS" id="PR00368">
    <property type="entry name" value="FADPNR"/>
</dbReference>
<organism evidence="2 3">
    <name type="scientific">Cryptococcus neoformans Tu259-1</name>
    <dbReference type="NCBI Taxonomy" id="1230072"/>
    <lineage>
        <taxon>Eukaryota</taxon>
        <taxon>Fungi</taxon>
        <taxon>Dikarya</taxon>
        <taxon>Basidiomycota</taxon>
        <taxon>Agaricomycotina</taxon>
        <taxon>Tremellomycetes</taxon>
        <taxon>Tremellales</taxon>
        <taxon>Cryptococcaceae</taxon>
        <taxon>Cryptococcus</taxon>
        <taxon>Cryptococcus neoformans species complex</taxon>
    </lineage>
</organism>
<evidence type="ECO:0000313" key="3">
    <source>
        <dbReference type="Proteomes" id="UP000199727"/>
    </source>
</evidence>
<proteinExistence type="predicted"/>
<dbReference type="GO" id="GO:0004174">
    <property type="term" value="F:electron-transferring-flavoprotein dehydrogenase activity"/>
    <property type="evidence" value="ECO:0007669"/>
    <property type="project" value="TreeGrafter"/>
</dbReference>
<dbReference type="OrthoDB" id="202203at2759"/>
<dbReference type="Proteomes" id="UP000199727">
    <property type="component" value="Unassembled WGS sequence"/>
</dbReference>
<reference evidence="2 3" key="1">
    <citation type="submission" date="2017-06" db="EMBL/GenBank/DDBJ databases">
        <title>Global population genomics of the pathogenic fungus Cryptococcus neoformans var. grubii.</title>
        <authorList>
            <person name="Cuomo C."/>
            <person name="Litvintseva A."/>
            <person name="Chen Y."/>
            <person name="Young S."/>
            <person name="Zeng Q."/>
            <person name="Chapman S."/>
            <person name="Gujja S."/>
            <person name="Saif S."/>
            <person name="Birren B."/>
        </authorList>
    </citation>
    <scope>NUCLEOTIDE SEQUENCE [LARGE SCALE GENOMIC DNA]</scope>
    <source>
        <strain evidence="2 3">Tu259-1</strain>
    </source>
</reference>
<dbReference type="GO" id="GO:0050660">
    <property type="term" value="F:flavin adenine dinucleotide binding"/>
    <property type="evidence" value="ECO:0007669"/>
    <property type="project" value="TreeGrafter"/>
</dbReference>
<protein>
    <submittedName>
        <fullName evidence="2">Oxidoreductase</fullName>
    </submittedName>
</protein>
<sequence>MAKSAMRTVVVLGASYGGCPAIKILAEKLPRNYKLIAIDRNTHMNHVYTFSRFTVKTKHAPKGFIPYKHLLDPQPKHAPEIDLSTPPETPPIHPSVLNQEDEVLAGRARHQFIQGVVTKLSSKEISFVRPSEEARPDFKGAAATNVDSKGTNMTYGEFDGPEEKIEYDYLLYALGSTLPDPVNVWKPLRGQPRITGEERKLGSKKHGLRFMAFQSEKFKAANKILIVGGGALGIQYATDLKDVYPEKKVTLLHSRTRLLPIYPIKLHVKVMETLTKMGVDVVLGERVMTWPDEPEVLDGKIKYVTTDKGRTFKADIVLPCTGQRPNVSLMAQLDPALISPATGRIRVLPTQQVRLSRPASVENTDKQLAKSSIPTVTPPLTPSPATFNGSDEAQLQTQKNYNHIFAIGDCAQTKAIQAGHTAFGQGEVAARNILRLIAKEEGEVEKINDGELEEYEAPKPAIKLTLGIKNGVLVDGESVTPSDTGEEDLHALLMWGLPNAMGMDIDE</sequence>
<dbReference type="PANTHER" id="PTHR43735:SF2">
    <property type="entry name" value="FE-REGULATED PROTEIN 8"/>
    <property type="match status" value="1"/>
</dbReference>
<evidence type="ECO:0000313" key="2">
    <source>
        <dbReference type="EMBL" id="OXG28880.1"/>
    </source>
</evidence>
<dbReference type="InterPro" id="IPR036188">
    <property type="entry name" value="FAD/NAD-bd_sf"/>
</dbReference>